<dbReference type="EMBL" id="BAABME010014259">
    <property type="protein sequence ID" value="GAA0187018.1"/>
    <property type="molecule type" value="Genomic_DNA"/>
</dbReference>
<accession>A0AAV3RZ48</accession>
<dbReference type="Proteomes" id="UP001454036">
    <property type="component" value="Unassembled WGS sequence"/>
</dbReference>
<evidence type="ECO:0000313" key="3">
    <source>
        <dbReference type="Proteomes" id="UP001454036"/>
    </source>
</evidence>
<name>A0AAV3RZ48_LITER</name>
<keyword evidence="1" id="KW-0812">Transmembrane</keyword>
<feature type="transmembrane region" description="Helical" evidence="1">
    <location>
        <begin position="83"/>
        <end position="106"/>
    </location>
</feature>
<dbReference type="PANTHER" id="PTHR33834:SF2">
    <property type="entry name" value="SIGNALING PEPTIDE TAXIMIN 1"/>
    <property type="match status" value="1"/>
</dbReference>
<keyword evidence="1" id="KW-1133">Transmembrane helix</keyword>
<gene>
    <name evidence="2" type="ORF">LIER_34306</name>
</gene>
<sequence>MEDNSSLKEKLIRRCSTISGQDYHSLAGGDEGCGCKPLGFLLALPFALILLVVALIGAVMWAVMSLLACILPCFAPCIAVIDFVLELALGMIAAPVFVIIIIMAAMPC</sequence>
<dbReference type="InterPro" id="IPR055283">
    <property type="entry name" value="TAXIMIN_1/2"/>
</dbReference>
<comment type="caution">
    <text evidence="2">The sequence shown here is derived from an EMBL/GenBank/DDBJ whole genome shotgun (WGS) entry which is preliminary data.</text>
</comment>
<evidence type="ECO:0000313" key="2">
    <source>
        <dbReference type="EMBL" id="GAA0187018.1"/>
    </source>
</evidence>
<reference evidence="2 3" key="1">
    <citation type="submission" date="2024-01" db="EMBL/GenBank/DDBJ databases">
        <title>The complete chloroplast genome sequence of Lithospermum erythrorhizon: insights into the phylogenetic relationship among Boraginaceae species and the maternal lineages of purple gromwells.</title>
        <authorList>
            <person name="Okada T."/>
            <person name="Watanabe K."/>
        </authorList>
    </citation>
    <scope>NUCLEOTIDE SEQUENCE [LARGE SCALE GENOMIC DNA]</scope>
</reference>
<feature type="transmembrane region" description="Helical" evidence="1">
    <location>
        <begin position="46"/>
        <end position="71"/>
    </location>
</feature>
<keyword evidence="3" id="KW-1185">Reference proteome</keyword>
<evidence type="ECO:0000256" key="1">
    <source>
        <dbReference type="SAM" id="Phobius"/>
    </source>
</evidence>
<proteinExistence type="predicted"/>
<dbReference type="AlphaFoldDB" id="A0AAV3RZ48"/>
<keyword evidence="1" id="KW-0472">Membrane</keyword>
<dbReference type="PANTHER" id="PTHR33834">
    <property type="entry name" value="SIGNALING PEPTIDE TAXIMIN 2"/>
    <property type="match status" value="1"/>
</dbReference>
<organism evidence="2 3">
    <name type="scientific">Lithospermum erythrorhizon</name>
    <name type="common">Purple gromwell</name>
    <name type="synonym">Lithospermum officinale var. erythrorhizon</name>
    <dbReference type="NCBI Taxonomy" id="34254"/>
    <lineage>
        <taxon>Eukaryota</taxon>
        <taxon>Viridiplantae</taxon>
        <taxon>Streptophyta</taxon>
        <taxon>Embryophyta</taxon>
        <taxon>Tracheophyta</taxon>
        <taxon>Spermatophyta</taxon>
        <taxon>Magnoliopsida</taxon>
        <taxon>eudicotyledons</taxon>
        <taxon>Gunneridae</taxon>
        <taxon>Pentapetalae</taxon>
        <taxon>asterids</taxon>
        <taxon>lamiids</taxon>
        <taxon>Boraginales</taxon>
        <taxon>Boraginaceae</taxon>
        <taxon>Boraginoideae</taxon>
        <taxon>Lithospermeae</taxon>
        <taxon>Lithospermum</taxon>
    </lineage>
</organism>
<protein>
    <submittedName>
        <fullName evidence="2">Uncharacterized protein</fullName>
    </submittedName>
</protein>